<dbReference type="Pfam" id="PF23639">
    <property type="entry name" value="DUF7146"/>
    <property type="match status" value="1"/>
</dbReference>
<proteinExistence type="predicted"/>
<gene>
    <name evidence="4" type="ORF">ABID26_005570</name>
</gene>
<evidence type="ECO:0000313" key="4">
    <source>
        <dbReference type="EMBL" id="MET3596153.1"/>
    </source>
</evidence>
<sequence>MTRRDTAELAHRLGEHAEAVCRHYLSNGRRSGNYWQVGDVRNAPGRSMFVRLRNSPKGPAGKWTDAATGEHGDLLDVIRDALGLIDFKDVADEARSFLAMPRSEPEPRSSCGNTNPVPTGSPEASRRLFTMSQLITGTLAEAYLRGRGITTLRGTGSLRFRPRCYYRPEDHGPTETWPAIIAAVTDLGGRQTGAHRTWLDPGGNGKAPIDTPRRAMGDLLGQAVRFGVPTSVMAAGEGIETTLSLRCALPDMAMAAALSAAHLGAILFPPTLRRLYVIRDNDPAGDGAHDTLAGRAREAGIEAIALSPALEDFNDDLRHFGLDALRAVIADQLMHRDRLRYLKTGGMIRRRRDGIRSRRRLDDGPPDKSRDPAFERAIGPTNGPARQWRRPTIFRRRATAGDCQRPGATPFHRQTK</sequence>
<dbReference type="InterPro" id="IPR006171">
    <property type="entry name" value="TOPRIM_dom"/>
</dbReference>
<evidence type="ECO:0000259" key="2">
    <source>
        <dbReference type="Pfam" id="PF13362"/>
    </source>
</evidence>
<dbReference type="Pfam" id="PF13362">
    <property type="entry name" value="Toprim_3"/>
    <property type="match status" value="1"/>
</dbReference>
<feature type="region of interest" description="Disordered" evidence="1">
    <location>
        <begin position="101"/>
        <end position="124"/>
    </location>
</feature>
<protein>
    <recommendedName>
        <fullName evidence="6">Toprim domain-containing protein</fullName>
    </recommendedName>
</protein>
<organism evidence="4 5">
    <name type="scientific">Mesorhizobium shonense</name>
    <dbReference type="NCBI Taxonomy" id="1209948"/>
    <lineage>
        <taxon>Bacteria</taxon>
        <taxon>Pseudomonadati</taxon>
        <taxon>Pseudomonadota</taxon>
        <taxon>Alphaproteobacteria</taxon>
        <taxon>Hyphomicrobiales</taxon>
        <taxon>Phyllobacteriaceae</taxon>
        <taxon>Mesorhizobium</taxon>
    </lineage>
</organism>
<feature type="compositionally biased region" description="Basic and acidic residues" evidence="1">
    <location>
        <begin position="354"/>
        <end position="374"/>
    </location>
</feature>
<feature type="compositionally biased region" description="Basic residues" evidence="1">
    <location>
        <begin position="387"/>
        <end position="398"/>
    </location>
</feature>
<reference evidence="4 5" key="1">
    <citation type="submission" date="2024-06" db="EMBL/GenBank/DDBJ databases">
        <title>Genomic Encyclopedia of Type Strains, Phase IV (KMG-IV): sequencing the most valuable type-strain genomes for metagenomic binning, comparative biology and taxonomic classification.</title>
        <authorList>
            <person name="Goeker M."/>
        </authorList>
    </citation>
    <scope>NUCLEOTIDE SEQUENCE [LARGE SCALE GENOMIC DNA]</scope>
    <source>
        <strain evidence="4 5">DSM 29846</strain>
    </source>
</reference>
<evidence type="ECO:0000256" key="1">
    <source>
        <dbReference type="SAM" id="MobiDB-lite"/>
    </source>
</evidence>
<feature type="domain" description="DUF7146" evidence="3">
    <location>
        <begin position="121"/>
        <end position="226"/>
    </location>
</feature>
<evidence type="ECO:0000313" key="5">
    <source>
        <dbReference type="Proteomes" id="UP001549036"/>
    </source>
</evidence>
<accession>A0ABV2HZY2</accession>
<keyword evidence="5" id="KW-1185">Reference proteome</keyword>
<name>A0ABV2HZY2_9HYPH</name>
<dbReference type="InterPro" id="IPR055570">
    <property type="entry name" value="DUF7146"/>
</dbReference>
<evidence type="ECO:0008006" key="6">
    <source>
        <dbReference type="Google" id="ProtNLM"/>
    </source>
</evidence>
<feature type="domain" description="Toprim" evidence="2">
    <location>
        <begin position="233"/>
        <end position="321"/>
    </location>
</feature>
<dbReference type="EMBL" id="JBEPLM010000013">
    <property type="protein sequence ID" value="MET3596153.1"/>
    <property type="molecule type" value="Genomic_DNA"/>
</dbReference>
<comment type="caution">
    <text evidence="4">The sequence shown here is derived from an EMBL/GenBank/DDBJ whole genome shotgun (WGS) entry which is preliminary data.</text>
</comment>
<dbReference type="Proteomes" id="UP001549036">
    <property type="component" value="Unassembled WGS sequence"/>
</dbReference>
<feature type="region of interest" description="Disordered" evidence="1">
    <location>
        <begin position="352"/>
        <end position="416"/>
    </location>
</feature>
<evidence type="ECO:0000259" key="3">
    <source>
        <dbReference type="Pfam" id="PF23639"/>
    </source>
</evidence>